<dbReference type="GO" id="GO:0015074">
    <property type="term" value="P:DNA integration"/>
    <property type="evidence" value="ECO:0007669"/>
    <property type="project" value="InterPro"/>
</dbReference>
<keyword evidence="3" id="KW-1185">Reference proteome</keyword>
<accession>A0AAV4GEM3</accession>
<evidence type="ECO:0000313" key="2">
    <source>
        <dbReference type="EMBL" id="GFR83485.1"/>
    </source>
</evidence>
<evidence type="ECO:0000313" key="3">
    <source>
        <dbReference type="Proteomes" id="UP000762676"/>
    </source>
</evidence>
<dbReference type="InterPro" id="IPR036397">
    <property type="entry name" value="RNaseH_sf"/>
</dbReference>
<dbReference type="EMBL" id="BMAT01012010">
    <property type="protein sequence ID" value="GFR83485.1"/>
    <property type="molecule type" value="Genomic_DNA"/>
</dbReference>
<comment type="caution">
    <text evidence="2">The sequence shown here is derived from an EMBL/GenBank/DDBJ whole genome shotgun (WGS) entry which is preliminary data.</text>
</comment>
<protein>
    <submittedName>
        <fullName evidence="2">Polyprotein</fullName>
    </submittedName>
</protein>
<sequence>MSLPDPPLTLHSWQFPDKPCQWIHIDYAGPFLNQMFLDIVHAQTKWIDKIPTIMSTTGATIKILGSIFARFGLPGQVVSDNGPQFASEKFKAFMYTNNIRACSQCTLTSGYKRNRGAYGAKF</sequence>
<dbReference type="SUPFAM" id="SSF53098">
    <property type="entry name" value="Ribonuclease H-like"/>
    <property type="match status" value="1"/>
</dbReference>
<dbReference type="PANTHER" id="PTHR37984">
    <property type="entry name" value="PROTEIN CBG26694"/>
    <property type="match status" value="1"/>
</dbReference>
<evidence type="ECO:0000259" key="1">
    <source>
        <dbReference type="PROSITE" id="PS50994"/>
    </source>
</evidence>
<dbReference type="InterPro" id="IPR001584">
    <property type="entry name" value="Integrase_cat-core"/>
</dbReference>
<dbReference type="AlphaFoldDB" id="A0AAV4GEM3"/>
<dbReference type="InterPro" id="IPR050951">
    <property type="entry name" value="Retrovirus_Pol_polyprotein"/>
</dbReference>
<reference evidence="2 3" key="1">
    <citation type="journal article" date="2021" name="Elife">
        <title>Chloroplast acquisition without the gene transfer in kleptoplastic sea slugs, Plakobranchus ocellatus.</title>
        <authorList>
            <person name="Maeda T."/>
            <person name="Takahashi S."/>
            <person name="Yoshida T."/>
            <person name="Shimamura S."/>
            <person name="Takaki Y."/>
            <person name="Nagai Y."/>
            <person name="Toyoda A."/>
            <person name="Suzuki Y."/>
            <person name="Arimoto A."/>
            <person name="Ishii H."/>
            <person name="Satoh N."/>
            <person name="Nishiyama T."/>
            <person name="Hasebe M."/>
            <person name="Maruyama T."/>
            <person name="Minagawa J."/>
            <person name="Obokata J."/>
            <person name="Shigenobu S."/>
        </authorList>
    </citation>
    <scope>NUCLEOTIDE SEQUENCE [LARGE SCALE GENOMIC DNA]</scope>
</reference>
<name>A0AAV4GEM3_9GAST</name>
<proteinExistence type="predicted"/>
<gene>
    <name evidence="2" type="ORF">ElyMa_005975800</name>
</gene>
<dbReference type="PANTHER" id="PTHR37984:SF5">
    <property type="entry name" value="PROTEIN NYNRIN-LIKE"/>
    <property type="match status" value="1"/>
</dbReference>
<organism evidence="2 3">
    <name type="scientific">Elysia marginata</name>
    <dbReference type="NCBI Taxonomy" id="1093978"/>
    <lineage>
        <taxon>Eukaryota</taxon>
        <taxon>Metazoa</taxon>
        <taxon>Spiralia</taxon>
        <taxon>Lophotrochozoa</taxon>
        <taxon>Mollusca</taxon>
        <taxon>Gastropoda</taxon>
        <taxon>Heterobranchia</taxon>
        <taxon>Euthyneura</taxon>
        <taxon>Panpulmonata</taxon>
        <taxon>Sacoglossa</taxon>
        <taxon>Placobranchoidea</taxon>
        <taxon>Plakobranchidae</taxon>
        <taxon>Elysia</taxon>
    </lineage>
</organism>
<dbReference type="GO" id="GO:0003676">
    <property type="term" value="F:nucleic acid binding"/>
    <property type="evidence" value="ECO:0007669"/>
    <property type="project" value="InterPro"/>
</dbReference>
<dbReference type="Gene3D" id="3.30.420.10">
    <property type="entry name" value="Ribonuclease H-like superfamily/Ribonuclease H"/>
    <property type="match status" value="1"/>
</dbReference>
<dbReference type="PROSITE" id="PS50994">
    <property type="entry name" value="INTEGRASE"/>
    <property type="match status" value="1"/>
</dbReference>
<dbReference type="InterPro" id="IPR012337">
    <property type="entry name" value="RNaseH-like_sf"/>
</dbReference>
<dbReference type="Proteomes" id="UP000762676">
    <property type="component" value="Unassembled WGS sequence"/>
</dbReference>
<feature type="domain" description="Integrase catalytic" evidence="1">
    <location>
        <begin position="15"/>
        <end position="122"/>
    </location>
</feature>